<comment type="cofactor">
    <cofactor evidence="1">
        <name>Zn(2+)</name>
        <dbReference type="ChEBI" id="CHEBI:29105"/>
    </cofactor>
</comment>
<comment type="caution">
    <text evidence="5">The sequence shown here is derived from an EMBL/GenBank/DDBJ whole genome shotgun (WGS) entry which is preliminary data.</text>
</comment>
<sequence length="290" mass="32018">MAERQKSDATLDVDLHENSQKSAIIVAPNGARKTQLDHPSLPVTIEEIVNDVIACRDAGAAMVHLHARDKNGLHSLEIDDNLSTFEAVKAAVGDSIIVQLTTEAVGQYQPPHQMQLIRETVPEAASFALKELVPDDSYLSVAETFFHWVNDSGIIAQYILYSVEDVQRYFSLIKQGILPNKNHHILLVLGRYHKQLRSTPADLAPFLSEQLLTGNTRWATCAFGPEEQKCLISAMLMGGDVRVGFENNHFDSQGLMAKSNAQQVLDIKAVTGLLNINLHNAKSFREALLS</sequence>
<dbReference type="Pfam" id="PF05853">
    <property type="entry name" value="BKACE"/>
    <property type="match status" value="1"/>
</dbReference>
<evidence type="ECO:0000313" key="5">
    <source>
        <dbReference type="EMBL" id="MEL0658613.1"/>
    </source>
</evidence>
<dbReference type="InterPro" id="IPR008567">
    <property type="entry name" value="BKACE"/>
</dbReference>
<evidence type="ECO:0000256" key="4">
    <source>
        <dbReference type="ARBA" id="ARBA00022833"/>
    </source>
</evidence>
<dbReference type="EMBL" id="JBAKBA010000009">
    <property type="protein sequence ID" value="MEL0658613.1"/>
    <property type="molecule type" value="Genomic_DNA"/>
</dbReference>
<name>A0ABU9HA60_9GAMM</name>
<protein>
    <submittedName>
        <fullName evidence="5">3-keto-5-aminohexanoate cleavage protein</fullName>
    </submittedName>
</protein>
<dbReference type="Proteomes" id="UP001366060">
    <property type="component" value="Unassembled WGS sequence"/>
</dbReference>
<evidence type="ECO:0000256" key="3">
    <source>
        <dbReference type="ARBA" id="ARBA00022723"/>
    </source>
</evidence>
<proteinExistence type="predicted"/>
<accession>A0ABU9HA60</accession>
<gene>
    <name evidence="5" type="ORF">V6255_05600</name>
</gene>
<keyword evidence="3" id="KW-0479">Metal-binding</keyword>
<dbReference type="Gene3D" id="3.20.20.70">
    <property type="entry name" value="Aldolase class I"/>
    <property type="match status" value="1"/>
</dbReference>
<keyword evidence="4" id="KW-0862">Zinc</keyword>
<reference evidence="5 6" key="1">
    <citation type="submission" date="2024-02" db="EMBL/GenBank/DDBJ databases">
        <title>Bacteria isolated from the canopy kelp, Nereocystis luetkeana.</title>
        <authorList>
            <person name="Pfister C.A."/>
            <person name="Younker I.T."/>
            <person name="Light S.H."/>
        </authorList>
    </citation>
    <scope>NUCLEOTIDE SEQUENCE [LARGE SCALE GENOMIC DNA]</scope>
    <source>
        <strain evidence="5 6">TI.2.07</strain>
    </source>
</reference>
<organism evidence="5 6">
    <name type="scientific">Psychromonas arctica</name>
    <dbReference type="NCBI Taxonomy" id="168275"/>
    <lineage>
        <taxon>Bacteria</taxon>
        <taxon>Pseudomonadati</taxon>
        <taxon>Pseudomonadota</taxon>
        <taxon>Gammaproteobacteria</taxon>
        <taxon>Alteromonadales</taxon>
        <taxon>Psychromonadaceae</taxon>
        <taxon>Psychromonas</taxon>
    </lineage>
</organism>
<dbReference type="PANTHER" id="PTHR37418">
    <property type="entry name" value="3-KETO-5-AMINOHEXANOATE CLEAVAGE ENZYME-RELATED"/>
    <property type="match status" value="1"/>
</dbReference>
<dbReference type="PANTHER" id="PTHR37418:SF2">
    <property type="entry name" value="3-KETO-5-AMINOHEXANOATE CLEAVAGE ENZYME"/>
    <property type="match status" value="1"/>
</dbReference>
<evidence type="ECO:0000256" key="1">
    <source>
        <dbReference type="ARBA" id="ARBA00001947"/>
    </source>
</evidence>
<dbReference type="RefSeq" id="WP_341627257.1">
    <property type="nucleotide sequence ID" value="NZ_JBAKBA010000009.1"/>
</dbReference>
<evidence type="ECO:0000313" key="6">
    <source>
        <dbReference type="Proteomes" id="UP001366060"/>
    </source>
</evidence>
<keyword evidence="6" id="KW-1185">Reference proteome</keyword>
<keyword evidence="2" id="KW-0808">Transferase</keyword>
<dbReference type="InterPro" id="IPR013785">
    <property type="entry name" value="Aldolase_TIM"/>
</dbReference>
<evidence type="ECO:0000256" key="2">
    <source>
        <dbReference type="ARBA" id="ARBA00022679"/>
    </source>
</evidence>